<dbReference type="GO" id="GO:0004386">
    <property type="term" value="F:helicase activity"/>
    <property type="evidence" value="ECO:0007669"/>
    <property type="project" value="UniProtKB-KW"/>
</dbReference>
<dbReference type="Gene3D" id="2.40.50.140">
    <property type="entry name" value="Nucleic acid-binding proteins"/>
    <property type="match status" value="1"/>
</dbReference>
<dbReference type="Pfam" id="PF00271">
    <property type="entry name" value="Helicase_C"/>
    <property type="match status" value="1"/>
</dbReference>
<keyword evidence="13" id="KW-1185">Reference proteome</keyword>
<dbReference type="InterPro" id="IPR012340">
    <property type="entry name" value="NA-bd_OB-fold"/>
</dbReference>
<dbReference type="SMART" id="SM00487">
    <property type="entry name" value="DEXDc"/>
    <property type="match status" value="1"/>
</dbReference>
<dbReference type="InterPro" id="IPR014001">
    <property type="entry name" value="Helicase_ATP-bd"/>
</dbReference>
<evidence type="ECO:0000259" key="10">
    <source>
        <dbReference type="PROSITE" id="PS51192"/>
    </source>
</evidence>
<feature type="domain" description="Helicase ATP-binding" evidence="10">
    <location>
        <begin position="290"/>
        <end position="463"/>
    </location>
</feature>
<feature type="domain" description="Helicase C-terminal" evidence="11">
    <location>
        <begin position="486"/>
        <end position="661"/>
    </location>
</feature>
<dbReference type="SMART" id="SM00490">
    <property type="entry name" value="HELICc"/>
    <property type="match status" value="1"/>
</dbReference>
<dbReference type="InterPro" id="IPR033454">
    <property type="entry name" value="RecG_wedge"/>
</dbReference>
<evidence type="ECO:0000313" key="13">
    <source>
        <dbReference type="Proteomes" id="UP000643165"/>
    </source>
</evidence>
<dbReference type="SUPFAM" id="SSF50249">
    <property type="entry name" value="Nucleic acid-binding proteins"/>
    <property type="match status" value="1"/>
</dbReference>
<evidence type="ECO:0000256" key="8">
    <source>
        <dbReference type="ARBA" id="ARBA00049819"/>
    </source>
</evidence>
<dbReference type="SUPFAM" id="SSF52540">
    <property type="entry name" value="P-loop containing nucleoside triphosphate hydrolases"/>
    <property type="match status" value="2"/>
</dbReference>
<evidence type="ECO:0000256" key="4">
    <source>
        <dbReference type="ARBA" id="ARBA00022806"/>
    </source>
</evidence>
<keyword evidence="6" id="KW-0238">DNA-binding</keyword>
<dbReference type="Proteomes" id="UP000643165">
    <property type="component" value="Unassembled WGS sequence"/>
</dbReference>
<dbReference type="Gene3D" id="3.40.50.300">
    <property type="entry name" value="P-loop containing nucleotide triphosphate hydrolases"/>
    <property type="match status" value="2"/>
</dbReference>
<evidence type="ECO:0000256" key="3">
    <source>
        <dbReference type="ARBA" id="ARBA00022801"/>
    </source>
</evidence>
<protein>
    <recommendedName>
        <fullName evidence="8">Probable DNA 3'-5' helicase RecG</fullName>
    </recommendedName>
</protein>
<dbReference type="Pfam" id="PF17191">
    <property type="entry name" value="RecG_wedge"/>
    <property type="match status" value="1"/>
</dbReference>
<dbReference type="RefSeq" id="WP_203993219.1">
    <property type="nucleotide sequence ID" value="NZ_BOPB01000002.1"/>
</dbReference>
<dbReference type="CDD" id="cd04488">
    <property type="entry name" value="RecG_wedge_OBF"/>
    <property type="match status" value="1"/>
</dbReference>
<comment type="caution">
    <text evidence="12">The sequence shown here is derived from an EMBL/GenBank/DDBJ whole genome shotgun (WGS) entry which is preliminary data.</text>
</comment>
<feature type="region of interest" description="Disordered" evidence="9">
    <location>
        <begin position="512"/>
        <end position="532"/>
    </location>
</feature>
<organism evidence="12 13">
    <name type="scientific">Micromonospora lutea</name>
    <dbReference type="NCBI Taxonomy" id="419825"/>
    <lineage>
        <taxon>Bacteria</taxon>
        <taxon>Bacillati</taxon>
        <taxon>Actinomycetota</taxon>
        <taxon>Actinomycetes</taxon>
        <taxon>Micromonosporales</taxon>
        <taxon>Micromonosporaceae</taxon>
        <taxon>Micromonospora</taxon>
    </lineage>
</organism>
<evidence type="ECO:0000259" key="11">
    <source>
        <dbReference type="PROSITE" id="PS51194"/>
    </source>
</evidence>
<dbReference type="PROSITE" id="PS51192">
    <property type="entry name" value="HELICASE_ATP_BIND_1"/>
    <property type="match status" value="1"/>
</dbReference>
<dbReference type="PANTHER" id="PTHR47964:SF1">
    <property type="entry name" value="ATP-DEPENDENT DNA HELICASE HOMOLOG RECG, CHLOROPLASTIC"/>
    <property type="match status" value="1"/>
</dbReference>
<evidence type="ECO:0000313" key="12">
    <source>
        <dbReference type="EMBL" id="GIJ20084.1"/>
    </source>
</evidence>
<keyword evidence="7" id="KW-0234">DNA repair</keyword>
<dbReference type="Pfam" id="PF00270">
    <property type="entry name" value="DEAD"/>
    <property type="match status" value="1"/>
</dbReference>
<dbReference type="InterPro" id="IPR047112">
    <property type="entry name" value="RecG/Mfd"/>
</dbReference>
<dbReference type="InterPro" id="IPR001650">
    <property type="entry name" value="Helicase_C-like"/>
</dbReference>
<keyword evidence="4 12" id="KW-0347">Helicase</keyword>
<dbReference type="NCBIfam" id="NF008167">
    <property type="entry name" value="PRK10917.2-1"/>
    <property type="match status" value="1"/>
</dbReference>
<evidence type="ECO:0000256" key="6">
    <source>
        <dbReference type="ARBA" id="ARBA00023125"/>
    </source>
</evidence>
<keyword evidence="2" id="KW-0227">DNA damage</keyword>
<dbReference type="InterPro" id="IPR045562">
    <property type="entry name" value="RecG_dom3_C"/>
</dbReference>
<proteinExistence type="predicted"/>
<dbReference type="EMBL" id="BOPB01000002">
    <property type="protein sequence ID" value="GIJ20084.1"/>
    <property type="molecule type" value="Genomic_DNA"/>
</dbReference>
<evidence type="ECO:0000256" key="2">
    <source>
        <dbReference type="ARBA" id="ARBA00022763"/>
    </source>
</evidence>
<dbReference type="InterPro" id="IPR011545">
    <property type="entry name" value="DEAD/DEAH_box_helicase_dom"/>
</dbReference>
<keyword evidence="5" id="KW-0067">ATP-binding</keyword>
<evidence type="ECO:0000256" key="9">
    <source>
        <dbReference type="SAM" id="MobiDB-lite"/>
    </source>
</evidence>
<dbReference type="InterPro" id="IPR027417">
    <property type="entry name" value="P-loop_NTPase"/>
</dbReference>
<dbReference type="PANTHER" id="PTHR47964">
    <property type="entry name" value="ATP-DEPENDENT DNA HELICASE HOMOLOG RECG, CHLOROPLASTIC"/>
    <property type="match status" value="1"/>
</dbReference>
<dbReference type="Pfam" id="PF19833">
    <property type="entry name" value="RecG_dom3_C"/>
    <property type="match status" value="1"/>
</dbReference>
<evidence type="ECO:0000256" key="7">
    <source>
        <dbReference type="ARBA" id="ARBA00023204"/>
    </source>
</evidence>
<accession>A0ABQ4IQ91</accession>
<gene>
    <name evidence="12" type="primary">recG</name>
    <name evidence="12" type="ORF">Vlu01_07080</name>
</gene>
<evidence type="ECO:0000256" key="1">
    <source>
        <dbReference type="ARBA" id="ARBA00022741"/>
    </source>
</evidence>
<name>A0ABQ4IQ91_9ACTN</name>
<reference evidence="12 13" key="1">
    <citation type="submission" date="2021-01" db="EMBL/GenBank/DDBJ databases">
        <title>Whole genome shotgun sequence of Verrucosispora lutea NBRC 106530.</title>
        <authorList>
            <person name="Komaki H."/>
            <person name="Tamura T."/>
        </authorList>
    </citation>
    <scope>NUCLEOTIDE SEQUENCE [LARGE SCALE GENOMIC DNA]</scope>
    <source>
        <strain evidence="12 13">NBRC 106530</strain>
    </source>
</reference>
<sequence length="734" mass="78839">MTVEPSDLDTPLKKLVGEKTAKALAGHLDLHTAGDLIYHFPRRYDERGEHTDIRSLDVGEQVTVLAQVQRTAVRPMRQRRGNLLEVTVGDGSGGSLTLTFFGNQAWRERELRPGRWGLFAGKVTEFRGRRQLNGPEYVLLGEQTDTEAAASEQIEEFAGALIPVYPAAAAVPTWVIARCVRVVLDTVAPPEDPLPATVRASRNLVGLGTALREIHRPSSREELYRARRRLKWDEAFAVQVTLVRRKRAAAASPARRRPGRSGGLLDAFDARLPYELTAGQREVGVEIAADLATGHPMHRLLQGEVGSGKTVVALRAMLQVVDAGGQAALLAPTEVLAAQHHRGMLDLLGPLAQAGELGAAEHATRVELVTGSLGAAARRRALAEVASGAAGIVLGTHALLYEGVDFADLGLVVVDEQHRFGVEQRDALRAKAEQPPHVLVMTATPIPRTVAMTVYGDLEISTLSQLPRGRSPIASHVVPAAEKPAFLDRAWRRLREEVNAGHQAYVVCPRIGEDTSGADEEPPAVDDNGRRPPLAVTDVAPLLADGPLNGLRIGVLHGRLPADEKDAVMRSFAAGHLDVLVATTVVEVGVDVPNATMMVVLDADRFGVSQLHQLRGRVGRGSAPGLCLLVTEATEGTAARERLDAVASTTDGFKLAELDLEQRREGDVLGAAQSGRRSHLRLLSLLRDADLIRDARAEAIALVDEDPDLARHPALAASVAALVDADRAEYLEKG</sequence>
<evidence type="ECO:0000256" key="5">
    <source>
        <dbReference type="ARBA" id="ARBA00022840"/>
    </source>
</evidence>
<keyword evidence="1" id="KW-0547">Nucleotide-binding</keyword>
<keyword evidence="3" id="KW-0378">Hydrolase</keyword>
<dbReference type="PROSITE" id="PS51194">
    <property type="entry name" value="HELICASE_CTER"/>
    <property type="match status" value="1"/>
</dbReference>